<dbReference type="SUPFAM" id="SSF51735">
    <property type="entry name" value="NAD(P)-binding Rossmann-fold domains"/>
    <property type="match status" value="1"/>
</dbReference>
<reference evidence="11" key="1">
    <citation type="submission" date="2023-07" db="EMBL/GenBank/DDBJ databases">
        <title>Genomic Encyclopedia of Type Strains, Phase IV (KMG-IV): sequencing the most valuable type-strain genomes for metagenomic binning, comparative biology and taxonomic classification.</title>
        <authorList>
            <person name="Goeker M."/>
        </authorList>
    </citation>
    <scope>NUCLEOTIDE SEQUENCE</scope>
    <source>
        <strain evidence="11">DSM 26174</strain>
    </source>
</reference>
<dbReference type="SMART" id="SM01003">
    <property type="entry name" value="AlaDh_PNT_N"/>
    <property type="match status" value="1"/>
</dbReference>
<dbReference type="Proteomes" id="UP001185092">
    <property type="component" value="Unassembled WGS sequence"/>
</dbReference>
<evidence type="ECO:0000256" key="2">
    <source>
        <dbReference type="ARBA" id="ARBA00005689"/>
    </source>
</evidence>
<feature type="domain" description="Alanine dehydrogenase/pyridine nucleotide transhydrogenase NAD(H)-binding" evidence="9">
    <location>
        <begin position="144"/>
        <end position="308"/>
    </location>
</feature>
<dbReference type="GO" id="GO:0050661">
    <property type="term" value="F:NADP binding"/>
    <property type="evidence" value="ECO:0007669"/>
    <property type="project" value="TreeGrafter"/>
</dbReference>
<dbReference type="GO" id="GO:0005886">
    <property type="term" value="C:plasma membrane"/>
    <property type="evidence" value="ECO:0007669"/>
    <property type="project" value="TreeGrafter"/>
</dbReference>
<dbReference type="Pfam" id="PF05222">
    <property type="entry name" value="AlaDh_PNT_N"/>
    <property type="match status" value="1"/>
</dbReference>
<dbReference type="InterPro" id="IPR007698">
    <property type="entry name" value="AlaDH/PNT_NAD(H)-bd"/>
</dbReference>
<dbReference type="InterPro" id="IPR036291">
    <property type="entry name" value="NAD(P)-bd_dom_sf"/>
</dbReference>
<evidence type="ECO:0000256" key="8">
    <source>
        <dbReference type="ARBA" id="ARBA00048202"/>
    </source>
</evidence>
<name>A0AAE3XIR8_9BACT</name>
<dbReference type="InterPro" id="IPR008143">
    <property type="entry name" value="Ala_DH/PNT_CS2"/>
</dbReference>
<comment type="similarity">
    <text evidence="2">Belongs to the AlaDH/PNT family.</text>
</comment>
<keyword evidence="4" id="KW-0547">Nucleotide-binding</keyword>
<comment type="caution">
    <text evidence="11">The sequence shown here is derived from an EMBL/GenBank/DDBJ whole genome shotgun (WGS) entry which is preliminary data.</text>
</comment>
<dbReference type="GO" id="GO:0016491">
    <property type="term" value="F:oxidoreductase activity"/>
    <property type="evidence" value="ECO:0007669"/>
    <property type="project" value="UniProtKB-KW"/>
</dbReference>
<evidence type="ECO:0000256" key="1">
    <source>
        <dbReference type="ARBA" id="ARBA00003943"/>
    </source>
</evidence>
<evidence type="ECO:0000313" key="11">
    <source>
        <dbReference type="EMBL" id="MDR6237157.1"/>
    </source>
</evidence>
<comment type="function">
    <text evidence="1">The transhydrogenation between NADH and NADP is coupled to respiration and ATP hydrolysis and functions as a proton pump across the membrane.</text>
</comment>
<dbReference type="PANTHER" id="PTHR10160:SF19">
    <property type="entry name" value="PROTON-TRANSLOCATING NAD(P)(+) TRANSHYDROGENASE"/>
    <property type="match status" value="1"/>
</dbReference>
<dbReference type="CDD" id="cd05304">
    <property type="entry name" value="Rubrum_tdh"/>
    <property type="match status" value="1"/>
</dbReference>
<evidence type="ECO:0000256" key="4">
    <source>
        <dbReference type="ARBA" id="ARBA00022741"/>
    </source>
</evidence>
<feature type="domain" description="Alanine dehydrogenase/pyridine nucleotide transhydrogenase N-terminal" evidence="10">
    <location>
        <begin position="4"/>
        <end position="135"/>
    </location>
</feature>
<evidence type="ECO:0000256" key="6">
    <source>
        <dbReference type="ARBA" id="ARBA00022967"/>
    </source>
</evidence>
<keyword evidence="7" id="KW-0520">NAD</keyword>
<evidence type="ECO:0000256" key="5">
    <source>
        <dbReference type="ARBA" id="ARBA00022857"/>
    </source>
</evidence>
<accession>A0AAE3XIR8</accession>
<evidence type="ECO:0000313" key="12">
    <source>
        <dbReference type="Proteomes" id="UP001185092"/>
    </source>
</evidence>
<keyword evidence="12" id="KW-1185">Reference proteome</keyword>
<evidence type="ECO:0000256" key="3">
    <source>
        <dbReference type="ARBA" id="ARBA00012943"/>
    </source>
</evidence>
<protein>
    <recommendedName>
        <fullName evidence="3">proton-translocating NAD(P)(+) transhydrogenase</fullName>
        <ecNumber evidence="3">7.1.1.1</ecNumber>
    </recommendedName>
</protein>
<dbReference type="Gene3D" id="3.40.50.720">
    <property type="entry name" value="NAD(P)-binding Rossmann-like Domain"/>
    <property type="match status" value="2"/>
</dbReference>
<dbReference type="EMBL" id="JAVDQD010000001">
    <property type="protein sequence ID" value="MDR6237157.1"/>
    <property type="molecule type" value="Genomic_DNA"/>
</dbReference>
<evidence type="ECO:0000259" key="9">
    <source>
        <dbReference type="SMART" id="SM01002"/>
    </source>
</evidence>
<dbReference type="Pfam" id="PF01262">
    <property type="entry name" value="AlaDh_PNT_C"/>
    <property type="match status" value="1"/>
</dbReference>
<proteinExistence type="inferred from homology"/>
<dbReference type="SUPFAM" id="SSF52283">
    <property type="entry name" value="Formate/glycerate dehydrogenase catalytic domain-like"/>
    <property type="match status" value="1"/>
</dbReference>
<gene>
    <name evidence="11" type="ORF">HNQ88_000133</name>
</gene>
<dbReference type="RefSeq" id="WP_309936599.1">
    <property type="nucleotide sequence ID" value="NZ_AP025305.1"/>
</dbReference>
<dbReference type="AlphaFoldDB" id="A0AAE3XIR8"/>
<dbReference type="GO" id="GO:0006740">
    <property type="term" value="P:NADPH regeneration"/>
    <property type="evidence" value="ECO:0007669"/>
    <property type="project" value="TreeGrafter"/>
</dbReference>
<dbReference type="SMART" id="SM01002">
    <property type="entry name" value="AlaDh_PNT_C"/>
    <property type="match status" value="1"/>
</dbReference>
<dbReference type="InterPro" id="IPR007886">
    <property type="entry name" value="AlaDH/PNT_N"/>
</dbReference>
<organism evidence="11 12">
    <name type="scientific">Aureibacter tunicatorum</name>
    <dbReference type="NCBI Taxonomy" id="866807"/>
    <lineage>
        <taxon>Bacteria</taxon>
        <taxon>Pseudomonadati</taxon>
        <taxon>Bacteroidota</taxon>
        <taxon>Cytophagia</taxon>
        <taxon>Cytophagales</taxon>
        <taxon>Persicobacteraceae</taxon>
        <taxon>Aureibacter</taxon>
    </lineage>
</organism>
<keyword evidence="11" id="KW-0560">Oxidoreductase</keyword>
<keyword evidence="5" id="KW-0521">NADP</keyword>
<comment type="catalytic activity">
    <reaction evidence="8">
        <text>NAD(+) + NADPH + H(+)(in) = NADH + NADP(+) + H(+)(out)</text>
        <dbReference type="Rhea" id="RHEA:47992"/>
        <dbReference type="ChEBI" id="CHEBI:15378"/>
        <dbReference type="ChEBI" id="CHEBI:57540"/>
        <dbReference type="ChEBI" id="CHEBI:57783"/>
        <dbReference type="ChEBI" id="CHEBI:57945"/>
        <dbReference type="ChEBI" id="CHEBI:58349"/>
        <dbReference type="EC" id="7.1.1.1"/>
    </reaction>
</comment>
<dbReference type="EC" id="7.1.1.1" evidence="3"/>
<dbReference type="GO" id="GO:0008750">
    <property type="term" value="F:proton-translocating NAD(P)+ transhydrogenase activity"/>
    <property type="evidence" value="ECO:0007669"/>
    <property type="project" value="UniProtKB-EC"/>
</dbReference>
<sequence length="366" mass="39259">MQLGILKELSDNRVSISPESVKKLSKSYEIVVEKDAGISAFFSNEDYEAVGAKSTSRDELLKNCDIVFSINPPSLDDLGLMKKNAIIVSQFSPFNQPEIAEQIAQLGISALSMDMIPRTTLAQAMDVLSSMASIAGYRAVLKASDYFPRYIPMLSTAAGTIPPAKALILGAGVAGLQAIATAKRLGAVVEVFDTRAAAKEEVMSLGAKFIEVEGATDDKAAGGYAVEQTEDYKKKQAELIAEKASKADIIITTALLRGRPAPLLLPKSTLDNMKPGSVIVDLAAITGGNCEVTENKKVVTYKGISVIGDSNLSEEISQHASILFGKNIENYIKILFTESGELDMENELVSASCLAHQNENIYKKNN</sequence>
<dbReference type="PROSITE" id="PS00837">
    <property type="entry name" value="ALADH_PNT_2"/>
    <property type="match status" value="1"/>
</dbReference>
<evidence type="ECO:0000259" key="10">
    <source>
        <dbReference type="SMART" id="SM01003"/>
    </source>
</evidence>
<keyword evidence="6" id="KW-1278">Translocase</keyword>
<evidence type="ECO:0000256" key="7">
    <source>
        <dbReference type="ARBA" id="ARBA00023027"/>
    </source>
</evidence>
<dbReference type="PANTHER" id="PTHR10160">
    <property type="entry name" value="NAD(P) TRANSHYDROGENASE"/>
    <property type="match status" value="1"/>
</dbReference>